<proteinExistence type="predicted"/>
<evidence type="ECO:0000256" key="1">
    <source>
        <dbReference type="SAM" id="SignalP"/>
    </source>
</evidence>
<reference evidence="2 3" key="1">
    <citation type="submission" date="2019-08" db="EMBL/GenBank/DDBJ databases">
        <title>In-depth cultivation of the pig gut microbiome towards novel bacterial diversity and tailored functional studies.</title>
        <authorList>
            <person name="Wylensek D."/>
            <person name="Hitch T.C.A."/>
            <person name="Clavel T."/>
        </authorList>
    </citation>
    <scope>NUCLEOTIDE SEQUENCE [LARGE SCALE GENOMIC DNA]</scope>
    <source>
        <strain evidence="2 3">BBE-744-WT-12</strain>
    </source>
</reference>
<sequence>MNMVSKLLLSGLAGSALLGAAEPTAKAPVTRAALFKNGYALIIREVASAPADAFLLDESVTPVHGTLWFAPGDGLTVTGVKRLGDVPNRNPFADLAATYEGMKVTVTLKSGDGLPPRIVTGTVLQVGERVPEQGGFPAPRYGSWPQAAPESACFAVLQENGKVITFRNDQIASIESEGISATLRKEKRMLLVDRKGAAGNPFYITYLSPGLTWAPAYRIALGKESKLQLDQSATVINELEDLKDAELSFVSGFPNLEYIGVTSPLASGMTLQAFLQQLNANENGGTGAVMPRAMAQAAMNFKMEADSAVSPLPGTGLSEDIHFAPGGKVTLAKGDVLYKTLATARADYERLVEWEIPDRRDQWGRFQQNYGSRNENPDGDLWDAVRFRNPLKAPITTAPVEIVDGEKLLGQSTIKWVNPGEEALVKITKAMTVSGSRNEYELPGSRELVSIGGYNYRRPEVEGTIKLRNFRTHDAKVVAKLQFSGEFISAQGEPKNRLLEAGVYNINPRHELTWEITLKPGEELSYHYRYSVLVRN</sequence>
<accession>A0A844G7H3</accession>
<feature type="chain" id="PRO_5033067164" evidence="1">
    <location>
        <begin position="21"/>
        <end position="536"/>
    </location>
</feature>
<dbReference type="Proteomes" id="UP000435649">
    <property type="component" value="Unassembled WGS sequence"/>
</dbReference>
<evidence type="ECO:0000313" key="2">
    <source>
        <dbReference type="EMBL" id="MST98388.1"/>
    </source>
</evidence>
<protein>
    <submittedName>
        <fullName evidence="2">DUF4139 domain-containing protein</fullName>
    </submittedName>
</protein>
<dbReference type="EMBL" id="VUNS01000018">
    <property type="protein sequence ID" value="MST98388.1"/>
    <property type="molecule type" value="Genomic_DNA"/>
</dbReference>
<keyword evidence="1" id="KW-0732">Signal</keyword>
<name>A0A844G7H3_9BACT</name>
<gene>
    <name evidence="2" type="ORF">FYJ85_15205</name>
</gene>
<dbReference type="AlphaFoldDB" id="A0A844G7H3"/>
<evidence type="ECO:0000313" key="3">
    <source>
        <dbReference type="Proteomes" id="UP000435649"/>
    </source>
</evidence>
<feature type="signal peptide" evidence="1">
    <location>
        <begin position="1"/>
        <end position="20"/>
    </location>
</feature>
<keyword evidence="3" id="KW-1185">Reference proteome</keyword>
<comment type="caution">
    <text evidence="2">The sequence shown here is derived from an EMBL/GenBank/DDBJ whole genome shotgun (WGS) entry which is preliminary data.</text>
</comment>
<organism evidence="2 3">
    <name type="scientific">Victivallis lenta</name>
    <dbReference type="NCBI Taxonomy" id="2606640"/>
    <lineage>
        <taxon>Bacteria</taxon>
        <taxon>Pseudomonadati</taxon>
        <taxon>Lentisphaerota</taxon>
        <taxon>Lentisphaeria</taxon>
        <taxon>Victivallales</taxon>
        <taxon>Victivallaceae</taxon>
        <taxon>Victivallis</taxon>
    </lineage>
</organism>
<dbReference type="RefSeq" id="WP_154419405.1">
    <property type="nucleotide sequence ID" value="NZ_VUNS01000018.1"/>
</dbReference>